<evidence type="ECO:0000313" key="2">
    <source>
        <dbReference type="Proteomes" id="UP001633002"/>
    </source>
</evidence>
<dbReference type="EMBL" id="JBJQOH010000007">
    <property type="protein sequence ID" value="KAL3677915.1"/>
    <property type="molecule type" value="Genomic_DNA"/>
</dbReference>
<accession>A0ABD3GIJ9</accession>
<dbReference type="Proteomes" id="UP001633002">
    <property type="component" value="Unassembled WGS sequence"/>
</dbReference>
<protein>
    <submittedName>
        <fullName evidence="1">Uncharacterized protein</fullName>
    </submittedName>
</protein>
<sequence>MGSAFLNCERPQQRPDALSGMPLVMRWWFLVSVYSFQDRFDLRADCVDSQSNACIGNADLARFLIWCSQRYVKLALR</sequence>
<reference evidence="1 2" key="1">
    <citation type="submission" date="2024-09" db="EMBL/GenBank/DDBJ databases">
        <title>Chromosome-scale assembly of Riccia sorocarpa.</title>
        <authorList>
            <person name="Paukszto L."/>
        </authorList>
    </citation>
    <scope>NUCLEOTIDE SEQUENCE [LARGE SCALE GENOMIC DNA]</scope>
    <source>
        <strain evidence="1">LP-2024</strain>
        <tissue evidence="1">Aerial parts of the thallus</tissue>
    </source>
</reference>
<comment type="caution">
    <text evidence="1">The sequence shown here is derived from an EMBL/GenBank/DDBJ whole genome shotgun (WGS) entry which is preliminary data.</text>
</comment>
<name>A0ABD3GIJ9_9MARC</name>
<evidence type="ECO:0000313" key="1">
    <source>
        <dbReference type="EMBL" id="KAL3677915.1"/>
    </source>
</evidence>
<proteinExistence type="predicted"/>
<dbReference type="AlphaFoldDB" id="A0ABD3GIJ9"/>
<gene>
    <name evidence="1" type="ORF">R1sor_020871</name>
</gene>
<organism evidence="1 2">
    <name type="scientific">Riccia sorocarpa</name>
    <dbReference type="NCBI Taxonomy" id="122646"/>
    <lineage>
        <taxon>Eukaryota</taxon>
        <taxon>Viridiplantae</taxon>
        <taxon>Streptophyta</taxon>
        <taxon>Embryophyta</taxon>
        <taxon>Marchantiophyta</taxon>
        <taxon>Marchantiopsida</taxon>
        <taxon>Marchantiidae</taxon>
        <taxon>Marchantiales</taxon>
        <taxon>Ricciaceae</taxon>
        <taxon>Riccia</taxon>
    </lineage>
</organism>
<keyword evidence="2" id="KW-1185">Reference proteome</keyword>